<feature type="transmembrane region" description="Helical" evidence="1">
    <location>
        <begin position="41"/>
        <end position="64"/>
    </location>
</feature>
<keyword evidence="1" id="KW-0472">Membrane</keyword>
<proteinExistence type="predicted"/>
<dbReference type="Proteomes" id="UP000297280">
    <property type="component" value="Unassembled WGS sequence"/>
</dbReference>
<dbReference type="EMBL" id="PQXO01000175">
    <property type="protein sequence ID" value="TGO88232.1"/>
    <property type="molecule type" value="Genomic_DNA"/>
</dbReference>
<keyword evidence="1" id="KW-1133">Transmembrane helix</keyword>
<gene>
    <name evidence="2" type="ORF">BPOR_0175g00060</name>
</gene>
<accession>A0A4Z1KUN3</accession>
<evidence type="ECO:0000313" key="2">
    <source>
        <dbReference type="EMBL" id="TGO88232.1"/>
    </source>
</evidence>
<comment type="caution">
    <text evidence="2">The sequence shown here is derived from an EMBL/GenBank/DDBJ whole genome shotgun (WGS) entry which is preliminary data.</text>
</comment>
<name>A0A4Z1KUN3_9HELO</name>
<keyword evidence="1" id="KW-0812">Transmembrane</keyword>
<organism evidence="2 3">
    <name type="scientific">Botrytis porri</name>
    <dbReference type="NCBI Taxonomy" id="87229"/>
    <lineage>
        <taxon>Eukaryota</taxon>
        <taxon>Fungi</taxon>
        <taxon>Dikarya</taxon>
        <taxon>Ascomycota</taxon>
        <taxon>Pezizomycotina</taxon>
        <taxon>Leotiomycetes</taxon>
        <taxon>Helotiales</taxon>
        <taxon>Sclerotiniaceae</taxon>
        <taxon>Botrytis</taxon>
    </lineage>
</organism>
<dbReference type="AlphaFoldDB" id="A0A4Z1KUN3"/>
<reference evidence="2 3" key="1">
    <citation type="submission" date="2017-12" db="EMBL/GenBank/DDBJ databases">
        <title>Comparative genomics of Botrytis spp.</title>
        <authorList>
            <person name="Valero-Jimenez C.A."/>
            <person name="Tapia P."/>
            <person name="Veloso J."/>
            <person name="Silva-Moreno E."/>
            <person name="Staats M."/>
            <person name="Valdes J.H."/>
            <person name="Van Kan J.A.L."/>
        </authorList>
    </citation>
    <scope>NUCLEOTIDE SEQUENCE [LARGE SCALE GENOMIC DNA]</scope>
    <source>
        <strain evidence="2 3">MUCL3349</strain>
    </source>
</reference>
<sequence length="201" mass="22493">MPALLNLHQTRLGPINEPVFEAVNSVKDGHGQTLGPSPTTIFMYGLASGLLIMTSIFVLSAALYDRYCRRKNVKLVKFGPSFPDLQGGNKFFIEQEDGMIYEGVVTVKKSEYYDIRCDEATGQESVVIPSSKLEQVEIEDDRKKAKMELRKAEEEHEYQAFMELLKDELEWIPDSGVVSLGASTRAGTIEQGVEKLRLNGE</sequence>
<protein>
    <submittedName>
        <fullName evidence="2">Uncharacterized protein</fullName>
    </submittedName>
</protein>
<evidence type="ECO:0000313" key="3">
    <source>
        <dbReference type="Proteomes" id="UP000297280"/>
    </source>
</evidence>
<keyword evidence="3" id="KW-1185">Reference proteome</keyword>
<evidence type="ECO:0000256" key="1">
    <source>
        <dbReference type="SAM" id="Phobius"/>
    </source>
</evidence>